<protein>
    <submittedName>
        <fullName evidence="1">DUF956 family protein</fullName>
    </submittedName>
</protein>
<organism evidence="1 2">
    <name type="scientific">Lactococcus taiwanensis</name>
    <dbReference type="NCBI Taxonomy" id="1151742"/>
    <lineage>
        <taxon>Bacteria</taxon>
        <taxon>Bacillati</taxon>
        <taxon>Bacillota</taxon>
        <taxon>Bacilli</taxon>
        <taxon>Lactobacillales</taxon>
        <taxon>Streptococcaceae</taxon>
        <taxon>Lactococcus</taxon>
    </lineage>
</organism>
<dbReference type="KEGG" id="lti:JW886_08065"/>
<reference evidence="1 2" key="1">
    <citation type="submission" date="2021-02" db="EMBL/GenBank/DDBJ databases">
        <title>Complete genome sequence of Lactococcus lactis strain K_LL004.</title>
        <authorList>
            <person name="Kim H.B."/>
        </authorList>
    </citation>
    <scope>NUCLEOTIDE SEQUENCE [LARGE SCALE GENOMIC DNA]</scope>
    <source>
        <strain evidence="1 2">K_LL004</strain>
    </source>
</reference>
<accession>A0AA45QRG6</accession>
<evidence type="ECO:0000313" key="1">
    <source>
        <dbReference type="EMBL" id="QSE76406.1"/>
    </source>
</evidence>
<name>A0AA45QRG6_9LACT</name>
<dbReference type="Pfam" id="PF06115">
    <property type="entry name" value="DUF956"/>
    <property type="match status" value="1"/>
</dbReference>
<sequence>MIRKEDIALITHPTEHFYETKGTAYLGSVENGTLKISDEGVTFTYKNPRRGQPLVFSWEDILQAEVDVKMNGKLGQQFALILRTQAKVRFGSKEAGHLVKMISERIGKENVVRAPSILDPLRRAIRKS</sequence>
<dbReference type="RefSeq" id="WP_205871811.1">
    <property type="nucleotide sequence ID" value="NZ_CP070872.1"/>
</dbReference>
<gene>
    <name evidence="1" type="ORF">JW886_08065</name>
</gene>
<dbReference type="AlphaFoldDB" id="A0AA45QRG6"/>
<dbReference type="EMBL" id="CP070872">
    <property type="protein sequence ID" value="QSE76406.1"/>
    <property type="molecule type" value="Genomic_DNA"/>
</dbReference>
<dbReference type="InterPro" id="IPR010360">
    <property type="entry name" value="DUF956"/>
</dbReference>
<keyword evidence="2" id="KW-1185">Reference proteome</keyword>
<dbReference type="Proteomes" id="UP000663608">
    <property type="component" value="Chromosome"/>
</dbReference>
<proteinExistence type="predicted"/>
<evidence type="ECO:0000313" key="2">
    <source>
        <dbReference type="Proteomes" id="UP000663608"/>
    </source>
</evidence>